<gene>
    <name evidence="2" type="ORF">GA0070564_109148</name>
</gene>
<proteinExistence type="predicted"/>
<dbReference type="EMBL" id="FMCX01000009">
    <property type="protein sequence ID" value="SCF43715.1"/>
    <property type="molecule type" value="Genomic_DNA"/>
</dbReference>
<dbReference type="STRING" id="262898.GA0070564_109148"/>
<evidence type="ECO:0000313" key="3">
    <source>
        <dbReference type="Proteomes" id="UP000199504"/>
    </source>
</evidence>
<keyword evidence="1" id="KW-0812">Transmembrane</keyword>
<keyword evidence="1" id="KW-0472">Membrane</keyword>
<keyword evidence="1" id="KW-1133">Transmembrane helix</keyword>
<name>A0A1C5AER1_9ACTN</name>
<dbReference type="AlphaFoldDB" id="A0A1C5AER1"/>
<sequence length="41" mass="4616">MPTVGAIKPWHLSVMFLCLLLPLLAAAGGVWVARRRSRDRR</sequence>
<reference evidence="3" key="1">
    <citation type="submission" date="2016-06" db="EMBL/GenBank/DDBJ databases">
        <authorList>
            <person name="Varghese N."/>
            <person name="Submissions Spin"/>
        </authorList>
    </citation>
    <scope>NUCLEOTIDE SEQUENCE [LARGE SCALE GENOMIC DNA]</scope>
    <source>
        <strain evidence="3">DSM 44830</strain>
    </source>
</reference>
<organism evidence="2 3">
    <name type="scientific">Micromonospora mirobrigensis</name>
    <dbReference type="NCBI Taxonomy" id="262898"/>
    <lineage>
        <taxon>Bacteria</taxon>
        <taxon>Bacillati</taxon>
        <taxon>Actinomycetota</taxon>
        <taxon>Actinomycetes</taxon>
        <taxon>Micromonosporales</taxon>
        <taxon>Micromonosporaceae</taxon>
        <taxon>Micromonospora</taxon>
    </lineage>
</organism>
<evidence type="ECO:0000256" key="1">
    <source>
        <dbReference type="SAM" id="Phobius"/>
    </source>
</evidence>
<dbReference type="Proteomes" id="UP000199504">
    <property type="component" value="Unassembled WGS sequence"/>
</dbReference>
<accession>A0A1C5AER1</accession>
<keyword evidence="3" id="KW-1185">Reference proteome</keyword>
<evidence type="ECO:0000313" key="2">
    <source>
        <dbReference type="EMBL" id="SCF43715.1"/>
    </source>
</evidence>
<feature type="transmembrane region" description="Helical" evidence="1">
    <location>
        <begin position="12"/>
        <end position="33"/>
    </location>
</feature>
<protein>
    <submittedName>
        <fullName evidence="2">PEP-CTERM protein-sorting domain-containing protein</fullName>
    </submittedName>
</protein>